<comment type="caution">
    <text evidence="1">The sequence shown here is derived from an EMBL/GenBank/DDBJ whole genome shotgun (WGS) entry which is preliminary data.</text>
</comment>
<reference evidence="1 2" key="1">
    <citation type="submission" date="2024-05" db="EMBL/GenBank/DDBJ databases">
        <title>Haplotype-resolved chromosome-level genome assembly of Huyou (Citrus changshanensis).</title>
        <authorList>
            <person name="Miao C."/>
            <person name="Chen W."/>
            <person name="Wu Y."/>
            <person name="Wang L."/>
            <person name="Zhao S."/>
            <person name="Grierson D."/>
            <person name="Xu C."/>
            <person name="Chen K."/>
        </authorList>
    </citation>
    <scope>NUCLEOTIDE SEQUENCE [LARGE SCALE GENOMIC DNA]</scope>
    <source>
        <strain evidence="1">01-14</strain>
        <tissue evidence="1">Leaf</tissue>
    </source>
</reference>
<proteinExistence type="predicted"/>
<evidence type="ECO:0000313" key="2">
    <source>
        <dbReference type="Proteomes" id="UP001428341"/>
    </source>
</evidence>
<dbReference type="Proteomes" id="UP001428341">
    <property type="component" value="Unassembled WGS sequence"/>
</dbReference>
<organism evidence="1 2">
    <name type="scientific">Citrus x changshan-huyou</name>
    <dbReference type="NCBI Taxonomy" id="2935761"/>
    <lineage>
        <taxon>Eukaryota</taxon>
        <taxon>Viridiplantae</taxon>
        <taxon>Streptophyta</taxon>
        <taxon>Embryophyta</taxon>
        <taxon>Tracheophyta</taxon>
        <taxon>Spermatophyta</taxon>
        <taxon>Magnoliopsida</taxon>
        <taxon>eudicotyledons</taxon>
        <taxon>Gunneridae</taxon>
        <taxon>Pentapetalae</taxon>
        <taxon>rosids</taxon>
        <taxon>malvids</taxon>
        <taxon>Sapindales</taxon>
        <taxon>Rutaceae</taxon>
        <taxon>Aurantioideae</taxon>
        <taxon>Citrus</taxon>
    </lineage>
</organism>
<dbReference type="AlphaFoldDB" id="A0AAP0MBD7"/>
<accession>A0AAP0MBD7</accession>
<gene>
    <name evidence="1" type="ORF">WN944_015216</name>
</gene>
<evidence type="ECO:0000313" key="1">
    <source>
        <dbReference type="EMBL" id="KAK9200021.1"/>
    </source>
</evidence>
<protein>
    <submittedName>
        <fullName evidence="1">Uncharacterized protein</fullName>
    </submittedName>
</protein>
<dbReference type="EMBL" id="JBCGBO010000005">
    <property type="protein sequence ID" value="KAK9200021.1"/>
    <property type="molecule type" value="Genomic_DNA"/>
</dbReference>
<keyword evidence="2" id="KW-1185">Reference proteome</keyword>
<sequence length="161" mass="18765">MPLPITAEHFDTDKFCLADGSITRAKAWRILGTCVEASVWFEMASISMWRCYSSGYFEEGFQKQLEKLRSAIKLGTLDNDMAYKKGLIEVDFKAEMLWKENYYNGLNIDKCHAPRVSIRHFMERLENLRSVEELEKLHDAATCPERKFTIQLFQNVLKMPV</sequence>
<name>A0AAP0MBD7_9ROSI</name>